<reference evidence="9" key="1">
    <citation type="submission" date="2022-07" db="EMBL/GenBank/DDBJ databases">
        <title>Phylogenomic reconstructions and comparative analyses of Kickxellomycotina fungi.</title>
        <authorList>
            <person name="Reynolds N.K."/>
            <person name="Stajich J.E."/>
            <person name="Barry K."/>
            <person name="Grigoriev I.V."/>
            <person name="Crous P."/>
            <person name="Smith M.E."/>
        </authorList>
    </citation>
    <scope>NUCLEOTIDE SEQUENCE</scope>
    <source>
        <strain evidence="9">NBRC 100468</strain>
    </source>
</reference>
<feature type="transmembrane region" description="Helical" evidence="8">
    <location>
        <begin position="571"/>
        <end position="593"/>
    </location>
</feature>
<evidence type="ECO:0000313" key="10">
    <source>
        <dbReference type="Proteomes" id="UP001150538"/>
    </source>
</evidence>
<dbReference type="EMBL" id="JANBPU010000108">
    <property type="protein sequence ID" value="KAJ1916291.1"/>
    <property type="molecule type" value="Genomic_DNA"/>
</dbReference>
<keyword evidence="5 8" id="KW-1133">Transmembrane helix</keyword>
<feature type="compositionally biased region" description="Polar residues" evidence="7">
    <location>
        <begin position="13"/>
        <end position="25"/>
    </location>
</feature>
<feature type="compositionally biased region" description="Basic and acidic residues" evidence="7">
    <location>
        <begin position="300"/>
        <end position="310"/>
    </location>
</feature>
<organism evidence="9 10">
    <name type="scientific">Mycoemilia scoparia</name>
    <dbReference type="NCBI Taxonomy" id="417184"/>
    <lineage>
        <taxon>Eukaryota</taxon>
        <taxon>Fungi</taxon>
        <taxon>Fungi incertae sedis</taxon>
        <taxon>Zoopagomycota</taxon>
        <taxon>Kickxellomycotina</taxon>
        <taxon>Kickxellomycetes</taxon>
        <taxon>Kickxellales</taxon>
        <taxon>Kickxellaceae</taxon>
        <taxon>Mycoemilia</taxon>
    </lineage>
</organism>
<feature type="compositionally biased region" description="Polar residues" evidence="7">
    <location>
        <begin position="222"/>
        <end position="231"/>
    </location>
</feature>
<comment type="similarity">
    <text evidence="2">Belongs to the SLC35F solute transporter family.</text>
</comment>
<keyword evidence="10" id="KW-1185">Reference proteome</keyword>
<evidence type="ECO:0000256" key="1">
    <source>
        <dbReference type="ARBA" id="ARBA00004141"/>
    </source>
</evidence>
<accession>A0A9W7ZZ30</accession>
<feature type="compositionally biased region" description="Polar residues" evidence="7">
    <location>
        <begin position="272"/>
        <end position="283"/>
    </location>
</feature>
<feature type="compositionally biased region" description="Polar residues" evidence="7">
    <location>
        <begin position="167"/>
        <end position="179"/>
    </location>
</feature>
<keyword evidence="3" id="KW-0813">Transport</keyword>
<feature type="compositionally biased region" description="Polar residues" evidence="7">
    <location>
        <begin position="666"/>
        <end position="697"/>
    </location>
</feature>
<feature type="region of interest" description="Disordered" evidence="7">
    <location>
        <begin position="148"/>
        <end position="179"/>
    </location>
</feature>
<feature type="transmembrane region" description="Helical" evidence="8">
    <location>
        <begin position="350"/>
        <end position="368"/>
    </location>
</feature>
<dbReference type="Pfam" id="PF06027">
    <property type="entry name" value="SLC35F"/>
    <property type="match status" value="1"/>
</dbReference>
<comment type="caution">
    <text evidence="9">The sequence shown here is derived from an EMBL/GenBank/DDBJ whole genome shotgun (WGS) entry which is preliminary data.</text>
</comment>
<dbReference type="GO" id="GO:0016020">
    <property type="term" value="C:membrane"/>
    <property type="evidence" value="ECO:0007669"/>
    <property type="project" value="UniProtKB-SubCell"/>
</dbReference>
<feature type="compositionally biased region" description="Basic and acidic residues" evidence="7">
    <location>
        <begin position="237"/>
        <end position="256"/>
    </location>
</feature>
<feature type="compositionally biased region" description="Low complexity" evidence="7">
    <location>
        <begin position="47"/>
        <end position="68"/>
    </location>
</feature>
<dbReference type="PANTHER" id="PTHR14233">
    <property type="entry name" value="DUF914-RELATED"/>
    <property type="match status" value="1"/>
</dbReference>
<dbReference type="GO" id="GO:0022857">
    <property type="term" value="F:transmembrane transporter activity"/>
    <property type="evidence" value="ECO:0007669"/>
    <property type="project" value="InterPro"/>
</dbReference>
<gene>
    <name evidence="9" type="ORF">H4219_003859</name>
</gene>
<dbReference type="InterPro" id="IPR037185">
    <property type="entry name" value="EmrE-like"/>
</dbReference>
<dbReference type="AlphaFoldDB" id="A0A9W7ZZ30"/>
<feature type="transmembrane region" description="Helical" evidence="8">
    <location>
        <begin position="442"/>
        <end position="466"/>
    </location>
</feature>
<feature type="transmembrane region" description="Helical" evidence="8">
    <location>
        <begin position="538"/>
        <end position="556"/>
    </location>
</feature>
<comment type="subcellular location">
    <subcellularLocation>
        <location evidence="1">Membrane</location>
        <topology evidence="1">Multi-pass membrane protein</topology>
    </subcellularLocation>
</comment>
<protein>
    <recommendedName>
        <fullName evidence="11">Solute carrier family 35 member F1</fullName>
    </recommendedName>
</protein>
<evidence type="ECO:0000256" key="7">
    <source>
        <dbReference type="SAM" id="MobiDB-lite"/>
    </source>
</evidence>
<dbReference type="InterPro" id="IPR052221">
    <property type="entry name" value="SLC35F_Transporter"/>
</dbReference>
<evidence type="ECO:0000256" key="4">
    <source>
        <dbReference type="ARBA" id="ARBA00022692"/>
    </source>
</evidence>
<dbReference type="OrthoDB" id="429955at2759"/>
<evidence type="ECO:0000256" key="3">
    <source>
        <dbReference type="ARBA" id="ARBA00022448"/>
    </source>
</evidence>
<sequence>MNGMGEEKDNRLSPKSTIITDPSPKSQDHPESPTSPSHPLLPIPQTLSPKSSVVSSNSSNNGLRGPRSIIGLDEDSMPLPLFPRRPFNLSGPLRRNSSSISSNARSPHASTRTSTYSTATDTSMFSARTAQSTFATTTSRASTEFYSVDGDDEQGRQSGEYGPFVGNGSNDKVGINQNDPRTINSIAAAATTTNNIGGDNNNNNNNNNGVTNPRSIEKTDTGIDNSYQNNDIYDVVDENRRLVSARPSRDDMDRSIDPNNTNTNSTRDETHQTQVNSRSSLNQPHEHGAAPTNTVNASNDDTREAGHEDQDLVETPGDRRNKKWWKTKHGWKVFIFGRDKHELFTNWKKFVLIVLLGQLLSLCITSTTVLTNELAFNYNISVPTTQSFLVYVLLALFYVPFTLIRLGPKAMWVNFKRRWYWYIILAAVDVEGNFFVVKAYNYTSLLSCMLLDAWTLPVVVVLTFFLMKIRFHWSQYLGVIVCLVGLGLLIKSDMDSGKNNKAKDAVKGDIFMLIGATCYGVSNTLEEYIVRQRPQYETIAWLGLFGTIINGVQLAILERNELKMIPWSGPVVGYILGFDFTMFLLYSLTPFLFRLSSAAFYNLSILTSDFYGLIFGIYLFGYKIFPLYAGSYVIVIVGIIIYNVRPYKPPTNLAQLPGWREKKGNSDSPAPTSENSETVVQEQRPESSPSNTSSIGRFNSHDNDRDNLGNSVKGSAALESQPHTDTKAGVVTQQ</sequence>
<feature type="compositionally biased region" description="Low complexity" evidence="7">
    <location>
        <begin position="193"/>
        <end position="212"/>
    </location>
</feature>
<dbReference type="SUPFAM" id="SSF103481">
    <property type="entry name" value="Multidrug resistance efflux transporter EmrE"/>
    <property type="match status" value="1"/>
</dbReference>
<feature type="region of interest" description="Disordered" evidence="7">
    <location>
        <begin position="88"/>
        <end position="119"/>
    </location>
</feature>
<evidence type="ECO:0000256" key="8">
    <source>
        <dbReference type="SAM" id="Phobius"/>
    </source>
</evidence>
<feature type="transmembrane region" description="Helical" evidence="8">
    <location>
        <begin position="388"/>
        <end position="407"/>
    </location>
</feature>
<feature type="compositionally biased region" description="Basic and acidic residues" evidence="7">
    <location>
        <begin position="1"/>
        <end position="12"/>
    </location>
</feature>
<evidence type="ECO:0000256" key="2">
    <source>
        <dbReference type="ARBA" id="ARBA00007863"/>
    </source>
</evidence>
<name>A0A9W7ZZ30_9FUNG</name>
<feature type="region of interest" description="Disordered" evidence="7">
    <location>
        <begin position="1"/>
        <end position="71"/>
    </location>
</feature>
<feature type="region of interest" description="Disordered" evidence="7">
    <location>
        <begin position="655"/>
        <end position="734"/>
    </location>
</feature>
<feature type="region of interest" description="Disordered" evidence="7">
    <location>
        <begin position="193"/>
        <end position="316"/>
    </location>
</feature>
<feature type="transmembrane region" description="Helical" evidence="8">
    <location>
        <begin position="473"/>
        <end position="490"/>
    </location>
</feature>
<evidence type="ECO:0008006" key="11">
    <source>
        <dbReference type="Google" id="ProtNLM"/>
    </source>
</evidence>
<feature type="transmembrane region" description="Helical" evidence="8">
    <location>
        <begin position="627"/>
        <end position="644"/>
    </location>
</feature>
<evidence type="ECO:0000256" key="6">
    <source>
        <dbReference type="ARBA" id="ARBA00023136"/>
    </source>
</evidence>
<proteinExistence type="inferred from homology"/>
<feature type="transmembrane region" description="Helical" evidence="8">
    <location>
        <begin position="419"/>
        <end position="436"/>
    </location>
</feature>
<evidence type="ECO:0000313" key="9">
    <source>
        <dbReference type="EMBL" id="KAJ1916291.1"/>
    </source>
</evidence>
<keyword evidence="6 8" id="KW-0472">Membrane</keyword>
<evidence type="ECO:0000256" key="5">
    <source>
        <dbReference type="ARBA" id="ARBA00022989"/>
    </source>
</evidence>
<feature type="transmembrane region" description="Helical" evidence="8">
    <location>
        <begin position="600"/>
        <end position="621"/>
    </location>
</feature>
<dbReference type="Proteomes" id="UP001150538">
    <property type="component" value="Unassembled WGS sequence"/>
</dbReference>
<keyword evidence="4 8" id="KW-0812">Transmembrane</keyword>
<dbReference type="InterPro" id="IPR009262">
    <property type="entry name" value="SLC35_F1/F2/F6"/>
</dbReference>
<dbReference type="PANTHER" id="PTHR14233:SF4">
    <property type="entry name" value="SOLUTE CARRIER FAMILY 35 MEMBER F2"/>
    <property type="match status" value="1"/>
</dbReference>